<dbReference type="Gene3D" id="3.30.70.270">
    <property type="match status" value="2"/>
</dbReference>
<evidence type="ECO:0000313" key="5">
    <source>
        <dbReference type="Proteomes" id="UP000735302"/>
    </source>
</evidence>
<reference evidence="4 5" key="1">
    <citation type="journal article" date="2021" name="Elife">
        <title>Chloroplast acquisition without the gene transfer in kleptoplastic sea slugs, Plakobranchus ocellatus.</title>
        <authorList>
            <person name="Maeda T."/>
            <person name="Takahashi S."/>
            <person name="Yoshida T."/>
            <person name="Shimamura S."/>
            <person name="Takaki Y."/>
            <person name="Nagai Y."/>
            <person name="Toyoda A."/>
            <person name="Suzuki Y."/>
            <person name="Arimoto A."/>
            <person name="Ishii H."/>
            <person name="Satoh N."/>
            <person name="Nishiyama T."/>
            <person name="Hasebe M."/>
            <person name="Maruyama T."/>
            <person name="Minagawa J."/>
            <person name="Obokata J."/>
            <person name="Shigenobu S."/>
        </authorList>
    </citation>
    <scope>NUCLEOTIDE SEQUENCE [LARGE SCALE GENOMIC DNA]</scope>
</reference>
<gene>
    <name evidence="4" type="ORF">PoB_003145100</name>
</gene>
<sequence>MNLLRNGIVLYLRHYLPTEVKFIHLQGFPPFFLLFGRAPRGPMQILSDVFLNKDLSGETSFQYHYVIDLHNRIRKGWRLAQDAVRDSVDESRLRHEPKSKLKHFVPGDEVLVLLPTSDNKLVLFYEGPYRVVEKRTRVVYLVDLGDRKCTFHVNLLRKYRRSTYPSPPSDNLVEVDSACSSQAFAGATSFCDPSVFPFSSLSTVEPSLSINSVIDENLDSNHDSNLKFCETICFAEPTAYVSDISEEDDGEIDSLVTIPPLASESGTVVIDPSLSASQVQDVKDLLIEFQDILPSVPGCTNTLCHEIRLITDDVIRVKPYPLPFAARDFVTQEVKDLLSLRVIEPSDSPYCFPIVVVKKKDGSMRLCIDFRKLNAITVFDAENIPLQEDLFNQLSHATISSSYSRKYTAFQTPLGLMQWVRMPFGLVTAPATFCRLMRLVIGQTPDLLSYFDDTLVFATSWRQHVVALKSLLVLLRRHGLHVNPSKVSIGSSSIEFLGHVVSSGTLVPVQKKMVKILQLSVPVKEKEVRSLLGLVNYYRHFIANFASISSPLSDLFRKGTPEKVQWTPRCDQSLAEIKRIFSSPPFLIIPDMQETFIVRSGASDFGIGAVLLQDREGILMPCRYASRKLLSRERRYSAIERERHWHWYSLSHSSSDT</sequence>
<dbReference type="PANTHER" id="PTHR37984:SF5">
    <property type="entry name" value="PROTEIN NYNRIN-LIKE"/>
    <property type="match status" value="1"/>
</dbReference>
<dbReference type="FunFam" id="3.10.10.10:FF:000003">
    <property type="entry name" value="Retrovirus-related Pol polyprotein from transposon 297-like Protein"/>
    <property type="match status" value="1"/>
</dbReference>
<dbReference type="SUPFAM" id="SSF56672">
    <property type="entry name" value="DNA/RNA polymerases"/>
    <property type="match status" value="1"/>
</dbReference>
<evidence type="ECO:0000256" key="1">
    <source>
        <dbReference type="ARBA" id="ARBA00023268"/>
    </source>
</evidence>
<dbReference type="InterPro" id="IPR041577">
    <property type="entry name" value="RT_RNaseH_2"/>
</dbReference>
<evidence type="ECO:0000259" key="2">
    <source>
        <dbReference type="Pfam" id="PF00078"/>
    </source>
</evidence>
<dbReference type="EMBL" id="BLXT01003745">
    <property type="protein sequence ID" value="GFO04946.1"/>
    <property type="molecule type" value="Genomic_DNA"/>
</dbReference>
<dbReference type="AlphaFoldDB" id="A0AAV4A144"/>
<dbReference type="InterPro" id="IPR043128">
    <property type="entry name" value="Rev_trsase/Diguanyl_cyclase"/>
</dbReference>
<feature type="domain" description="Reverse transcriptase" evidence="2">
    <location>
        <begin position="404"/>
        <end position="500"/>
    </location>
</feature>
<dbReference type="CDD" id="cd01647">
    <property type="entry name" value="RT_LTR"/>
    <property type="match status" value="1"/>
</dbReference>
<evidence type="ECO:0000259" key="3">
    <source>
        <dbReference type="Pfam" id="PF17919"/>
    </source>
</evidence>
<dbReference type="InterPro" id="IPR050951">
    <property type="entry name" value="Retrovirus_Pol_polyprotein"/>
</dbReference>
<keyword evidence="1" id="KW-0511">Multifunctional enzyme</keyword>
<dbReference type="FunFam" id="3.30.70.270:FF:000020">
    <property type="entry name" value="Transposon Tf2-6 polyprotein-like Protein"/>
    <property type="match status" value="1"/>
</dbReference>
<dbReference type="PANTHER" id="PTHR37984">
    <property type="entry name" value="PROTEIN CBG26694"/>
    <property type="match status" value="1"/>
</dbReference>
<keyword evidence="5" id="KW-1185">Reference proteome</keyword>
<protein>
    <submittedName>
        <fullName evidence="4">Zinc finger protein</fullName>
    </submittedName>
</protein>
<feature type="domain" description="Reverse transcriptase/retrotransposon-derived protein RNase H-like" evidence="3">
    <location>
        <begin position="566"/>
        <end position="642"/>
    </location>
</feature>
<accession>A0AAV4A144</accession>
<dbReference type="Proteomes" id="UP000735302">
    <property type="component" value="Unassembled WGS sequence"/>
</dbReference>
<organism evidence="4 5">
    <name type="scientific">Plakobranchus ocellatus</name>
    <dbReference type="NCBI Taxonomy" id="259542"/>
    <lineage>
        <taxon>Eukaryota</taxon>
        <taxon>Metazoa</taxon>
        <taxon>Spiralia</taxon>
        <taxon>Lophotrochozoa</taxon>
        <taxon>Mollusca</taxon>
        <taxon>Gastropoda</taxon>
        <taxon>Heterobranchia</taxon>
        <taxon>Euthyneura</taxon>
        <taxon>Panpulmonata</taxon>
        <taxon>Sacoglossa</taxon>
        <taxon>Placobranchoidea</taxon>
        <taxon>Plakobranchidae</taxon>
        <taxon>Plakobranchus</taxon>
    </lineage>
</organism>
<dbReference type="InterPro" id="IPR043502">
    <property type="entry name" value="DNA/RNA_pol_sf"/>
</dbReference>
<dbReference type="Pfam" id="PF00078">
    <property type="entry name" value="RVT_1"/>
    <property type="match status" value="1"/>
</dbReference>
<comment type="caution">
    <text evidence="4">The sequence shown here is derived from an EMBL/GenBank/DDBJ whole genome shotgun (WGS) entry which is preliminary data.</text>
</comment>
<evidence type="ECO:0000313" key="4">
    <source>
        <dbReference type="EMBL" id="GFO04946.1"/>
    </source>
</evidence>
<dbReference type="InterPro" id="IPR000477">
    <property type="entry name" value="RT_dom"/>
</dbReference>
<dbReference type="Pfam" id="PF17919">
    <property type="entry name" value="RT_RNaseH_2"/>
    <property type="match status" value="1"/>
</dbReference>
<name>A0AAV4A144_9GAST</name>
<dbReference type="GO" id="GO:0003824">
    <property type="term" value="F:catalytic activity"/>
    <property type="evidence" value="ECO:0007669"/>
    <property type="project" value="UniProtKB-KW"/>
</dbReference>
<dbReference type="Gene3D" id="3.10.10.10">
    <property type="entry name" value="HIV Type 1 Reverse Transcriptase, subunit A, domain 1"/>
    <property type="match status" value="1"/>
</dbReference>
<proteinExistence type="predicted"/>